<comment type="subcellular location">
    <subcellularLocation>
        <location evidence="1">Cell envelope</location>
    </subcellularLocation>
</comment>
<dbReference type="PANTHER" id="PTHR42852">
    <property type="entry name" value="THIOL:DISULFIDE INTERCHANGE PROTEIN DSBE"/>
    <property type="match status" value="1"/>
</dbReference>
<evidence type="ECO:0000313" key="7">
    <source>
        <dbReference type="Proteomes" id="UP000753961"/>
    </source>
</evidence>
<proteinExistence type="predicted"/>
<dbReference type="InterPro" id="IPR000866">
    <property type="entry name" value="AhpC/TSA"/>
</dbReference>
<evidence type="ECO:0000256" key="3">
    <source>
        <dbReference type="ARBA" id="ARBA00023157"/>
    </source>
</evidence>
<evidence type="ECO:0000256" key="4">
    <source>
        <dbReference type="ARBA" id="ARBA00023284"/>
    </source>
</evidence>
<evidence type="ECO:0000256" key="2">
    <source>
        <dbReference type="ARBA" id="ARBA00022748"/>
    </source>
</evidence>
<dbReference type="Pfam" id="PF00578">
    <property type="entry name" value="AhpC-TSA"/>
    <property type="match status" value="1"/>
</dbReference>
<dbReference type="AlphaFoldDB" id="A0A953LB15"/>
<dbReference type="PROSITE" id="PS00194">
    <property type="entry name" value="THIOREDOXIN_1"/>
    <property type="match status" value="1"/>
</dbReference>
<organism evidence="6 7">
    <name type="scientific">Membranihabitans marinus</name>
    <dbReference type="NCBI Taxonomy" id="1227546"/>
    <lineage>
        <taxon>Bacteria</taxon>
        <taxon>Pseudomonadati</taxon>
        <taxon>Bacteroidota</taxon>
        <taxon>Saprospiria</taxon>
        <taxon>Saprospirales</taxon>
        <taxon>Saprospiraceae</taxon>
        <taxon>Membranihabitans</taxon>
    </lineage>
</organism>
<dbReference type="PROSITE" id="PS51352">
    <property type="entry name" value="THIOREDOXIN_2"/>
    <property type="match status" value="1"/>
</dbReference>
<dbReference type="SUPFAM" id="SSF52833">
    <property type="entry name" value="Thioredoxin-like"/>
    <property type="match status" value="1"/>
</dbReference>
<dbReference type="Gene3D" id="3.40.30.10">
    <property type="entry name" value="Glutaredoxin"/>
    <property type="match status" value="1"/>
</dbReference>
<dbReference type="CDD" id="cd02966">
    <property type="entry name" value="TlpA_like_family"/>
    <property type="match status" value="1"/>
</dbReference>
<evidence type="ECO:0000313" key="6">
    <source>
        <dbReference type="EMBL" id="MBY5959278.1"/>
    </source>
</evidence>
<keyword evidence="3" id="KW-1015">Disulfide bond</keyword>
<dbReference type="InterPro" id="IPR036249">
    <property type="entry name" value="Thioredoxin-like_sf"/>
</dbReference>
<keyword evidence="2" id="KW-0201">Cytochrome c-type biogenesis</keyword>
<name>A0A953LB15_9BACT</name>
<reference evidence="6" key="1">
    <citation type="submission" date="2021-06" db="EMBL/GenBank/DDBJ databases">
        <title>44 bacteria genomes isolated from Dapeng, Shenzhen.</title>
        <authorList>
            <person name="Zheng W."/>
            <person name="Yu S."/>
            <person name="Huang Y."/>
        </authorList>
    </citation>
    <scope>NUCLEOTIDE SEQUENCE</scope>
    <source>
        <strain evidence="6">DP5N28-2</strain>
    </source>
</reference>
<keyword evidence="4" id="KW-0676">Redox-active center</keyword>
<evidence type="ECO:0000256" key="1">
    <source>
        <dbReference type="ARBA" id="ARBA00004196"/>
    </source>
</evidence>
<dbReference type="Proteomes" id="UP000753961">
    <property type="component" value="Unassembled WGS sequence"/>
</dbReference>
<sequence length="166" mass="18959">MVKKIVIALAGLLVAGVISRYYFVKKEVWVGDDAEDISFIDRRNQSRNLYEFGGKYVILSFWGSWCGPCRTSNQKLVEFYSQQDTARLKIISVGIEKTTSAWNTAIREDSLYWDEQFTPLDMFNNEIAKSYGVNETPTYFLINPAQVVISKSGNIDAIIQKFQAMN</sequence>
<dbReference type="InterPro" id="IPR013766">
    <property type="entry name" value="Thioredoxin_domain"/>
</dbReference>
<evidence type="ECO:0000259" key="5">
    <source>
        <dbReference type="PROSITE" id="PS51352"/>
    </source>
</evidence>
<dbReference type="PANTHER" id="PTHR42852:SF6">
    <property type="entry name" value="THIOL:DISULFIDE INTERCHANGE PROTEIN DSBE"/>
    <property type="match status" value="1"/>
</dbReference>
<keyword evidence="7" id="KW-1185">Reference proteome</keyword>
<comment type="caution">
    <text evidence="6">The sequence shown here is derived from an EMBL/GenBank/DDBJ whole genome shotgun (WGS) entry which is preliminary data.</text>
</comment>
<dbReference type="EMBL" id="JAHVHU010000013">
    <property type="protein sequence ID" value="MBY5959278.1"/>
    <property type="molecule type" value="Genomic_DNA"/>
</dbReference>
<dbReference type="RefSeq" id="WP_222580814.1">
    <property type="nucleotide sequence ID" value="NZ_JAHVHU010000013.1"/>
</dbReference>
<accession>A0A953LB15</accession>
<dbReference type="GO" id="GO:0017004">
    <property type="term" value="P:cytochrome complex assembly"/>
    <property type="evidence" value="ECO:0007669"/>
    <property type="project" value="UniProtKB-KW"/>
</dbReference>
<gene>
    <name evidence="6" type="ORF">KUV50_14090</name>
</gene>
<dbReference type="GO" id="GO:0030313">
    <property type="term" value="C:cell envelope"/>
    <property type="evidence" value="ECO:0007669"/>
    <property type="project" value="UniProtKB-SubCell"/>
</dbReference>
<feature type="domain" description="Thioredoxin" evidence="5">
    <location>
        <begin position="28"/>
        <end position="166"/>
    </location>
</feature>
<dbReference type="InterPro" id="IPR017937">
    <property type="entry name" value="Thioredoxin_CS"/>
</dbReference>
<dbReference type="InterPro" id="IPR050553">
    <property type="entry name" value="Thioredoxin_ResA/DsbE_sf"/>
</dbReference>
<protein>
    <submittedName>
        <fullName evidence="6">TlpA family protein disulfide reductase</fullName>
    </submittedName>
</protein>